<organism evidence="1">
    <name type="scientific">Amphimedon queenslandica</name>
    <name type="common">Sponge</name>
    <dbReference type="NCBI Taxonomy" id="400682"/>
    <lineage>
        <taxon>Eukaryota</taxon>
        <taxon>Metazoa</taxon>
        <taxon>Porifera</taxon>
        <taxon>Demospongiae</taxon>
        <taxon>Heteroscleromorpha</taxon>
        <taxon>Haplosclerida</taxon>
        <taxon>Niphatidae</taxon>
        <taxon>Amphimedon</taxon>
    </lineage>
</organism>
<dbReference type="STRING" id="400682.A0A1X7U626"/>
<dbReference type="EnsemblMetazoa" id="Aqu2.1.22979_001">
    <property type="protein sequence ID" value="Aqu2.1.22979_001"/>
    <property type="gene ID" value="Aqu2.1.22979"/>
</dbReference>
<sequence length="247" mass="29029">MGQFIASNAHIHILVQLYGKERHGIREKDLDHRDKQNYESVENLMRASHLLTKIPDALATKCYIDLINAAVNSFLDNSYPPEKRLHEIWYVSFFLRYWRQWLLQHRTFTLKDNFITRNCYVCIEINAHSLLAYVMVIRDLNLPHCFTPWNLGSQSCERLFRSLRSLSSTFSTIVNFSLLAMLQRLHKIAIKEDLESLSERESHEINCGREKIHKRKSGHSTIGQFTLVDLNDQKIHDILQGARKEHK</sequence>
<reference evidence="1" key="1">
    <citation type="submission" date="2017-05" db="UniProtKB">
        <authorList>
            <consortium name="EnsemblMetazoa"/>
        </authorList>
    </citation>
    <scope>IDENTIFICATION</scope>
</reference>
<protein>
    <submittedName>
        <fullName evidence="1">Uncharacterized protein</fullName>
    </submittedName>
</protein>
<dbReference type="AlphaFoldDB" id="A0A1X7U626"/>
<proteinExistence type="predicted"/>
<dbReference type="InParanoid" id="A0A1X7U626"/>
<accession>A0A1X7U626</accession>
<evidence type="ECO:0000313" key="1">
    <source>
        <dbReference type="EnsemblMetazoa" id="Aqu2.1.22979_001"/>
    </source>
</evidence>
<name>A0A1X7U626_AMPQE</name>